<dbReference type="RefSeq" id="WP_111954722.1">
    <property type="nucleotide sequence ID" value="NZ_CP036313.1"/>
</dbReference>
<dbReference type="PANTHER" id="PTHR30273:SF2">
    <property type="entry name" value="PROTEIN FECR"/>
    <property type="match status" value="1"/>
</dbReference>
<feature type="domain" description="FecR N-terminal" evidence="3">
    <location>
        <begin position="16"/>
        <end position="57"/>
    </location>
</feature>
<keyword evidence="7" id="KW-1185">Reference proteome</keyword>
<protein>
    <submittedName>
        <fullName evidence="4">DUF4880 domain-containing protein</fullName>
    </submittedName>
</protein>
<dbReference type="Gene3D" id="2.60.120.1440">
    <property type="match status" value="1"/>
</dbReference>
<evidence type="ECO:0000259" key="2">
    <source>
        <dbReference type="Pfam" id="PF04773"/>
    </source>
</evidence>
<reference evidence="4 7" key="2">
    <citation type="submission" date="2019-02" db="EMBL/GenBank/DDBJ databases">
        <title>Complete genome sequence of Desulfobacter hydrogenophilus AcRS1.</title>
        <authorList>
            <person name="Marietou A."/>
            <person name="Lund M.B."/>
            <person name="Marshall I.P.G."/>
            <person name="Schreiber L."/>
            <person name="Jorgensen B."/>
        </authorList>
    </citation>
    <scope>NUCLEOTIDE SEQUENCE [LARGE SCALE GENOMIC DNA]</scope>
    <source>
        <strain evidence="4 7">AcRS1</strain>
    </source>
</reference>
<keyword evidence="1" id="KW-0812">Transmembrane</keyword>
<dbReference type="PIRSF" id="PIRSF018266">
    <property type="entry name" value="FecR"/>
    <property type="match status" value="1"/>
</dbReference>
<evidence type="ECO:0000259" key="3">
    <source>
        <dbReference type="Pfam" id="PF16220"/>
    </source>
</evidence>
<dbReference type="PANTHER" id="PTHR30273">
    <property type="entry name" value="PERIPLASMIC SIGNAL SENSOR AND SIGMA FACTOR ACTIVATOR FECR-RELATED"/>
    <property type="match status" value="1"/>
</dbReference>
<keyword evidence="1" id="KW-1133">Transmembrane helix</keyword>
<sequence length="330" mass="37596">MSSQRHEIRVPEKILEQAIDWTLKIRFNTPDEKTRQAFKHWLELDIRNKEAWQQIQSSQQGFDILPGSDIVDIFETVEKKHPSRKLTRRNAIKLGLIGGMFLFSAGWGIKYNIFGGRQFLTAGTPVGGRRTLRLSEGSVVELNTNTTVSTEFTFRRRQIRLLRGEVLITTGKDTQSPFYRPFFVQTPFGPLEALGTKFCVRIMPESARVCVLEDVVRIMASGYNLSVRKGETFEFDVQKIRQIADSSPMAADWVDGIIVAKRMPLSTLLDELSRYKPEKLSWDSRVTVLKVSGIYQVHNPDKALEILSQTLPIKLVSQTDNSIYISSSLQ</sequence>
<reference evidence="5 6" key="1">
    <citation type="submission" date="2018-06" db="EMBL/GenBank/DDBJ databases">
        <title>Complete Genome Sequence of Desulfobacter hydrogenophilus (DSM3380).</title>
        <authorList>
            <person name="Marietou A."/>
            <person name="Schreiber L."/>
            <person name="Marshall I."/>
            <person name="Jorgensen B."/>
        </authorList>
    </citation>
    <scope>NUCLEOTIDE SEQUENCE [LARGE SCALE GENOMIC DNA]</scope>
    <source>
        <strain evidence="5 6">DSM 3380</strain>
    </source>
</reference>
<dbReference type="GO" id="GO:0016989">
    <property type="term" value="F:sigma factor antagonist activity"/>
    <property type="evidence" value="ECO:0007669"/>
    <property type="project" value="TreeGrafter"/>
</dbReference>
<dbReference type="OrthoDB" id="1099576at2"/>
<dbReference type="Pfam" id="PF16220">
    <property type="entry name" value="DUF4880"/>
    <property type="match status" value="1"/>
</dbReference>
<dbReference type="EMBL" id="CP036313">
    <property type="protein sequence ID" value="QBH11742.1"/>
    <property type="molecule type" value="Genomic_DNA"/>
</dbReference>
<feature type="domain" description="FecR protein" evidence="2">
    <location>
        <begin position="124"/>
        <end position="216"/>
    </location>
</feature>
<organism evidence="5 6">
    <name type="scientific">Desulfobacter hydrogenophilus</name>
    <dbReference type="NCBI Taxonomy" id="2291"/>
    <lineage>
        <taxon>Bacteria</taxon>
        <taxon>Pseudomonadati</taxon>
        <taxon>Thermodesulfobacteriota</taxon>
        <taxon>Desulfobacteria</taxon>
        <taxon>Desulfobacterales</taxon>
        <taxon>Desulfobacteraceae</taxon>
        <taxon>Desulfobacter</taxon>
    </lineage>
</organism>
<dbReference type="EMBL" id="QLNI01000009">
    <property type="protein sequence ID" value="RAM02954.1"/>
    <property type="molecule type" value="Genomic_DNA"/>
</dbReference>
<accession>A0A328FE28</accession>
<dbReference type="InterPro" id="IPR012373">
    <property type="entry name" value="Ferrdict_sens_TM"/>
</dbReference>
<gene>
    <name evidence="5" type="ORF">DO021_06025</name>
    <name evidence="4" type="ORF">EYB58_01655</name>
</gene>
<feature type="transmembrane region" description="Helical" evidence="1">
    <location>
        <begin position="90"/>
        <end position="109"/>
    </location>
</feature>
<evidence type="ECO:0000313" key="4">
    <source>
        <dbReference type="EMBL" id="QBH11742.1"/>
    </source>
</evidence>
<dbReference type="Proteomes" id="UP000293902">
    <property type="component" value="Chromosome"/>
</dbReference>
<dbReference type="Proteomes" id="UP000248798">
    <property type="component" value="Unassembled WGS sequence"/>
</dbReference>
<dbReference type="InterPro" id="IPR032623">
    <property type="entry name" value="FecR_N"/>
</dbReference>
<name>A0A328FE28_9BACT</name>
<keyword evidence="1" id="KW-0472">Membrane</keyword>
<evidence type="ECO:0000313" key="6">
    <source>
        <dbReference type="Proteomes" id="UP000248798"/>
    </source>
</evidence>
<evidence type="ECO:0000256" key="1">
    <source>
        <dbReference type="SAM" id="Phobius"/>
    </source>
</evidence>
<dbReference type="InterPro" id="IPR006860">
    <property type="entry name" value="FecR"/>
</dbReference>
<dbReference type="Pfam" id="PF04773">
    <property type="entry name" value="FecR"/>
    <property type="match status" value="1"/>
</dbReference>
<proteinExistence type="predicted"/>
<evidence type="ECO:0000313" key="5">
    <source>
        <dbReference type="EMBL" id="RAM02954.1"/>
    </source>
</evidence>
<evidence type="ECO:0000313" key="7">
    <source>
        <dbReference type="Proteomes" id="UP000293902"/>
    </source>
</evidence>
<dbReference type="AlphaFoldDB" id="A0A328FE28"/>